<protein>
    <submittedName>
        <fullName evidence="1">Uncharacterized protein</fullName>
    </submittedName>
</protein>
<gene>
    <name evidence="1" type="ORF">L484_017425</name>
</gene>
<keyword evidence="2" id="KW-1185">Reference proteome</keyword>
<reference evidence="2" key="1">
    <citation type="submission" date="2013-01" db="EMBL/GenBank/DDBJ databases">
        <title>Draft Genome Sequence of a Mulberry Tree, Morus notabilis C.K. Schneid.</title>
        <authorList>
            <person name="He N."/>
            <person name="Zhao S."/>
        </authorList>
    </citation>
    <scope>NUCLEOTIDE SEQUENCE</scope>
</reference>
<dbReference type="Proteomes" id="UP000030645">
    <property type="component" value="Unassembled WGS sequence"/>
</dbReference>
<dbReference type="EMBL" id="KE344246">
    <property type="protein sequence ID" value="EXB55552.1"/>
    <property type="molecule type" value="Genomic_DNA"/>
</dbReference>
<sequence>MASPKEGSGITTRGKETFLIKRIKITANLEVSRPNKSRTFHLALNKFLWRRRRFNRNLPIYGKGKGSNPFLCIEKSQQRPKRYGLIFVVLGSNSSMMTYTSCYSYMDVSIMTKSARIKSEGDGLSDDVCGNDCRQVSIQSLCYSWEHNVLELWTGRPRPLEKLEFLPEPEPDPSPNFTLNGSWACIRPPEPARIA</sequence>
<evidence type="ECO:0000313" key="2">
    <source>
        <dbReference type="Proteomes" id="UP000030645"/>
    </source>
</evidence>
<accession>W9QVS5</accession>
<evidence type="ECO:0000313" key="1">
    <source>
        <dbReference type="EMBL" id="EXB55552.1"/>
    </source>
</evidence>
<dbReference type="AlphaFoldDB" id="W9QVS5"/>
<organism evidence="1 2">
    <name type="scientific">Morus notabilis</name>
    <dbReference type="NCBI Taxonomy" id="981085"/>
    <lineage>
        <taxon>Eukaryota</taxon>
        <taxon>Viridiplantae</taxon>
        <taxon>Streptophyta</taxon>
        <taxon>Embryophyta</taxon>
        <taxon>Tracheophyta</taxon>
        <taxon>Spermatophyta</taxon>
        <taxon>Magnoliopsida</taxon>
        <taxon>eudicotyledons</taxon>
        <taxon>Gunneridae</taxon>
        <taxon>Pentapetalae</taxon>
        <taxon>rosids</taxon>
        <taxon>fabids</taxon>
        <taxon>Rosales</taxon>
        <taxon>Moraceae</taxon>
        <taxon>Moreae</taxon>
        <taxon>Morus</taxon>
    </lineage>
</organism>
<name>W9QVS5_9ROSA</name>
<proteinExistence type="predicted"/>